<gene>
    <name evidence="2" type="ORF">PYYM_0200400</name>
</gene>
<dbReference type="NCBIfam" id="TIGR01590">
    <property type="entry name" value="yir-bir-cir_Pla"/>
    <property type="match status" value="2"/>
</dbReference>
<dbReference type="InterPro" id="IPR006477">
    <property type="entry name" value="Yir_bir_cir"/>
</dbReference>
<accession>A0A077Y001</accession>
<protein>
    <submittedName>
        <fullName evidence="2">YIR protein</fullName>
    </submittedName>
</protein>
<name>A0A077Y001_PLAYE</name>
<keyword evidence="1" id="KW-0472">Membrane</keyword>
<evidence type="ECO:0000256" key="1">
    <source>
        <dbReference type="SAM" id="Phobius"/>
    </source>
</evidence>
<reference evidence="2 3" key="1">
    <citation type="journal article" date="2014" name="BMC Biol.">
        <title>A comprehensive evaluation of rodent malaria parasite genomes and gene expression.</title>
        <authorList>
            <person name="Otto T.D."/>
            <person name="Bohme U."/>
            <person name="Jackson A.P."/>
            <person name="Hunt M."/>
            <person name="Franke-Fayard B."/>
            <person name="Hoeijmakers W.A."/>
            <person name="Religa A.A."/>
            <person name="Robertson L."/>
            <person name="Sanders M."/>
            <person name="Ogun S.A."/>
            <person name="Cunningham D."/>
            <person name="Erhart A."/>
            <person name="Billker O."/>
            <person name="Khan S.M."/>
            <person name="Stunnenberg H.G."/>
            <person name="Langhorne J."/>
            <person name="Holder A.A."/>
            <person name="Waters A.P."/>
            <person name="Newbold C.I."/>
            <person name="Pain A."/>
            <person name="Berriman M."/>
            <person name="Janse C.J."/>
        </authorList>
    </citation>
    <scope>NUCLEOTIDE SEQUENCE [LARGE SCALE GENOMIC DNA]</scope>
    <source>
        <strain evidence="2 3">YM</strain>
    </source>
</reference>
<dbReference type="VEuPathDB" id="PlasmoDB:PYYM_0200400"/>
<keyword evidence="1" id="KW-0812">Transmembrane</keyword>
<dbReference type="VEuPathDB" id="PlasmoDB:PY05010"/>
<dbReference type="AlphaFoldDB" id="A0A077Y001"/>
<keyword evidence="1" id="KW-1133">Transmembrane helix</keyword>
<feature type="transmembrane region" description="Helical" evidence="1">
    <location>
        <begin position="431"/>
        <end position="449"/>
    </location>
</feature>
<dbReference type="EMBL" id="LK934630">
    <property type="protein sequence ID" value="CDU16002.1"/>
    <property type="molecule type" value="Genomic_DNA"/>
</dbReference>
<evidence type="ECO:0000313" key="3">
    <source>
        <dbReference type="Proteomes" id="UP000072904"/>
    </source>
</evidence>
<dbReference type="VEuPathDB" id="PlasmoDB:Py17XNL_000104827"/>
<dbReference type="VEuPathDB" id="PlasmoDB:PY05698"/>
<sequence>MDYTLCMRFNNLRTYLPDDLSTAKNSDIHKLGNIKNYCSNGKSDGTGCKNDLDKINGACLWLFDQLLLKNKYNINMAEYIIIWLSYMLNLKNDQKIKNFNDFYTNYIENNTYYTNCDNAGKDCSDSLQKITGYTNYKDIIDKKKELMSINWEYRSKFYDAFKSLCNMYTELLAENSKCEKCLENANEFVKTYDELNKNPNINKDSPYYQVFLWLFEQLFVRNKKNINMAEYIIIWLSYMLNLKKESEITKLNDFYSKYIENNTHYTNCDNDVKDCSDTLKKITGYTNYKEIIDNKINVITIDINDMSKFYDAFKSLCNMYTELVAGESKCEKCLENANEFVKIYDELNKNPNITKECPYYQVLSTLSNDYDNFKNYCSMNQVDCSNMPLLSPINTKENGVQNYGHISKQNGQSFEQISEVTSSSLSITSKLIPILSIIVAIPIFLGIFYKYSLFGFRKRTQKQNLREKLKK</sequence>
<organism evidence="2 3">
    <name type="scientific">Plasmodium yoelii</name>
    <dbReference type="NCBI Taxonomy" id="5861"/>
    <lineage>
        <taxon>Eukaryota</taxon>
        <taxon>Sar</taxon>
        <taxon>Alveolata</taxon>
        <taxon>Apicomplexa</taxon>
        <taxon>Aconoidasida</taxon>
        <taxon>Haemosporida</taxon>
        <taxon>Plasmodiidae</taxon>
        <taxon>Plasmodium</taxon>
        <taxon>Plasmodium (Vinckeia)</taxon>
    </lineage>
</organism>
<dbReference type="Proteomes" id="UP000072904">
    <property type="component" value="Chromosome 2"/>
</dbReference>
<dbReference type="VEuPathDB" id="PlasmoDB:PY17X_0117300"/>
<dbReference type="Pfam" id="PF06022">
    <property type="entry name" value="Cir_Bir_Yir"/>
    <property type="match status" value="1"/>
</dbReference>
<proteinExistence type="predicted"/>
<evidence type="ECO:0000313" key="2">
    <source>
        <dbReference type="EMBL" id="CDU16002.1"/>
    </source>
</evidence>